<dbReference type="GO" id="GO:0003755">
    <property type="term" value="F:peptidyl-prolyl cis-trans isomerase activity"/>
    <property type="evidence" value="ECO:0007669"/>
    <property type="project" value="UniProtKB-KW"/>
</dbReference>
<evidence type="ECO:0000256" key="1">
    <source>
        <dbReference type="ARBA" id="ARBA00000971"/>
    </source>
</evidence>
<sequence length="224" mass="24392">MNARLFIALPLITLLLHMPVRSEAQPQTAKDRFSYAIGYSIAQSLERDGMDVNVPFLLQAIDDALSGKEMKMSPEEMKLAFDSYQAEMQAMRQAAGAEHQKTGEAFLETNKSKAGVVTLPSGLQYKVITQGAGPKPATGSTITVHYHGTHINGEVFDSSRGSDPITFPLNGLIPGWQEALPLMSVGSKWMLYIPSGQAYGEKGSGSNIQSNETLIFEIELLSIR</sequence>
<feature type="domain" description="PPIase FKBP-type" evidence="5">
    <location>
        <begin position="139"/>
        <end position="224"/>
    </location>
</feature>
<dbReference type="EMBL" id="UINC01031626">
    <property type="protein sequence ID" value="SVB17980.1"/>
    <property type="molecule type" value="Genomic_DNA"/>
</dbReference>
<dbReference type="PANTHER" id="PTHR43811:SF19">
    <property type="entry name" value="39 KDA FK506-BINDING NUCLEAR PROTEIN"/>
    <property type="match status" value="1"/>
</dbReference>
<keyword evidence="3" id="KW-0697">Rotamase</keyword>
<evidence type="ECO:0000313" key="6">
    <source>
        <dbReference type="EMBL" id="SVB17980.1"/>
    </source>
</evidence>
<dbReference type="InterPro" id="IPR036944">
    <property type="entry name" value="PPIase_FKBP_N_sf"/>
</dbReference>
<keyword evidence="4" id="KW-0413">Isomerase</keyword>
<evidence type="ECO:0000256" key="2">
    <source>
        <dbReference type="ARBA" id="ARBA00013194"/>
    </source>
</evidence>
<dbReference type="GO" id="GO:0006457">
    <property type="term" value="P:protein folding"/>
    <property type="evidence" value="ECO:0007669"/>
    <property type="project" value="InterPro"/>
</dbReference>
<dbReference type="Gene3D" id="1.10.287.460">
    <property type="entry name" value="Peptidyl-prolyl cis-trans isomerase, FKBP-type, N-terminal domain"/>
    <property type="match status" value="1"/>
</dbReference>
<organism evidence="6">
    <name type="scientific">marine metagenome</name>
    <dbReference type="NCBI Taxonomy" id="408172"/>
    <lineage>
        <taxon>unclassified sequences</taxon>
        <taxon>metagenomes</taxon>
        <taxon>ecological metagenomes</taxon>
    </lineage>
</organism>
<dbReference type="Gene3D" id="3.10.50.40">
    <property type="match status" value="1"/>
</dbReference>
<dbReference type="Pfam" id="PF00254">
    <property type="entry name" value="FKBP_C"/>
    <property type="match status" value="1"/>
</dbReference>
<accession>A0A382BVZ0</accession>
<dbReference type="EC" id="5.2.1.8" evidence="2"/>
<evidence type="ECO:0000259" key="5">
    <source>
        <dbReference type="PROSITE" id="PS50059"/>
    </source>
</evidence>
<evidence type="ECO:0000256" key="4">
    <source>
        <dbReference type="ARBA" id="ARBA00023235"/>
    </source>
</evidence>
<proteinExistence type="predicted"/>
<name>A0A382BVZ0_9ZZZZ</name>
<dbReference type="Pfam" id="PF01346">
    <property type="entry name" value="FKBP_N"/>
    <property type="match status" value="1"/>
</dbReference>
<dbReference type="PANTHER" id="PTHR43811">
    <property type="entry name" value="FKBP-TYPE PEPTIDYL-PROLYL CIS-TRANS ISOMERASE FKPA"/>
    <property type="match status" value="1"/>
</dbReference>
<reference evidence="6" key="1">
    <citation type="submission" date="2018-05" db="EMBL/GenBank/DDBJ databases">
        <authorList>
            <person name="Lanie J.A."/>
            <person name="Ng W.-L."/>
            <person name="Kazmierczak K.M."/>
            <person name="Andrzejewski T.M."/>
            <person name="Davidsen T.M."/>
            <person name="Wayne K.J."/>
            <person name="Tettelin H."/>
            <person name="Glass J.I."/>
            <person name="Rusch D."/>
            <person name="Podicherti R."/>
            <person name="Tsui H.-C.T."/>
            <person name="Winkler M.E."/>
        </authorList>
    </citation>
    <scope>NUCLEOTIDE SEQUENCE</scope>
</reference>
<dbReference type="SUPFAM" id="SSF54534">
    <property type="entry name" value="FKBP-like"/>
    <property type="match status" value="1"/>
</dbReference>
<evidence type="ECO:0000256" key="3">
    <source>
        <dbReference type="ARBA" id="ARBA00023110"/>
    </source>
</evidence>
<gene>
    <name evidence="6" type="ORF">METZ01_LOCUS170834</name>
</gene>
<dbReference type="InterPro" id="IPR046357">
    <property type="entry name" value="PPIase_dom_sf"/>
</dbReference>
<dbReference type="PROSITE" id="PS50059">
    <property type="entry name" value="FKBP_PPIASE"/>
    <property type="match status" value="1"/>
</dbReference>
<dbReference type="InterPro" id="IPR001179">
    <property type="entry name" value="PPIase_FKBP_dom"/>
</dbReference>
<dbReference type="AlphaFoldDB" id="A0A382BVZ0"/>
<comment type="catalytic activity">
    <reaction evidence="1">
        <text>[protein]-peptidylproline (omega=180) = [protein]-peptidylproline (omega=0)</text>
        <dbReference type="Rhea" id="RHEA:16237"/>
        <dbReference type="Rhea" id="RHEA-COMP:10747"/>
        <dbReference type="Rhea" id="RHEA-COMP:10748"/>
        <dbReference type="ChEBI" id="CHEBI:83833"/>
        <dbReference type="ChEBI" id="CHEBI:83834"/>
        <dbReference type="EC" id="5.2.1.8"/>
    </reaction>
</comment>
<protein>
    <recommendedName>
        <fullName evidence="2">peptidylprolyl isomerase</fullName>
        <ecNumber evidence="2">5.2.1.8</ecNumber>
    </recommendedName>
</protein>
<dbReference type="InterPro" id="IPR000774">
    <property type="entry name" value="PPIase_FKBP_N"/>
</dbReference>